<evidence type="ECO:0000313" key="3">
    <source>
        <dbReference type="EMBL" id="EMR67033.1"/>
    </source>
</evidence>
<gene>
    <name evidence="3" type="ORF">UCREL1_5972</name>
</gene>
<evidence type="ECO:0000313" key="4">
    <source>
        <dbReference type="Proteomes" id="UP000012174"/>
    </source>
</evidence>
<dbReference type="OrthoDB" id="4770059at2759"/>
<dbReference type="OMA" id="WEPPERC"/>
<dbReference type="HOGENOM" id="CLU_063502_1_0_1"/>
<keyword evidence="2" id="KW-0472">Membrane</keyword>
<feature type="compositionally biased region" description="Low complexity" evidence="1">
    <location>
        <begin position="178"/>
        <end position="195"/>
    </location>
</feature>
<feature type="region of interest" description="Disordered" evidence="1">
    <location>
        <begin position="288"/>
        <end position="309"/>
    </location>
</feature>
<sequence length="309" mass="32943">MVSSTDLGPLTASPALPESCMQEYDTIYKIHTTPDGFYWLQGGALETSCFPSGYAALSEQYYSPASCPSGFTAACQSENAIADVTETVQICCPTQYDYSCQDTTSYEWEKTLGCVNRQSPSSTTTWTVVTISDGTTATRMSAGLEGGINAYSIQVRFQSSDFASTTSSSTGEFNAATASTASISESSSTTTPSISGNDNSNNDADQGAPISTGAAVGIAIGAFAGLVLIIGAVVLFARRQRRNKNLLPIPPQPVHEMAASDMQQQPPPPPQQTQYKYYQPVTPELHSTSAAVEMEATPSDESWEQRRYA</sequence>
<feature type="region of interest" description="Disordered" evidence="1">
    <location>
        <begin position="246"/>
        <end position="275"/>
    </location>
</feature>
<keyword evidence="4" id="KW-1185">Reference proteome</keyword>
<reference evidence="4" key="1">
    <citation type="journal article" date="2013" name="Genome Announc.">
        <title>Draft genome sequence of the grapevine dieback fungus Eutypa lata UCR-EL1.</title>
        <authorList>
            <person name="Blanco-Ulate B."/>
            <person name="Rolshausen P.E."/>
            <person name="Cantu D."/>
        </authorList>
    </citation>
    <scope>NUCLEOTIDE SEQUENCE [LARGE SCALE GENOMIC DNA]</scope>
    <source>
        <strain evidence="4">UCR-EL1</strain>
    </source>
</reference>
<dbReference type="CDD" id="cd21699">
    <property type="entry name" value="JMTM_APP_like"/>
    <property type="match status" value="1"/>
</dbReference>
<evidence type="ECO:0000256" key="2">
    <source>
        <dbReference type="SAM" id="Phobius"/>
    </source>
</evidence>
<dbReference type="Proteomes" id="UP000012174">
    <property type="component" value="Unassembled WGS sequence"/>
</dbReference>
<evidence type="ECO:0000256" key="1">
    <source>
        <dbReference type="SAM" id="MobiDB-lite"/>
    </source>
</evidence>
<keyword evidence="2" id="KW-1133">Transmembrane helix</keyword>
<name>M7SRB4_EUTLA</name>
<organism evidence="3 4">
    <name type="scientific">Eutypa lata (strain UCR-EL1)</name>
    <name type="common">Grapevine dieback disease fungus</name>
    <name type="synonym">Eutypa armeniacae</name>
    <dbReference type="NCBI Taxonomy" id="1287681"/>
    <lineage>
        <taxon>Eukaryota</taxon>
        <taxon>Fungi</taxon>
        <taxon>Dikarya</taxon>
        <taxon>Ascomycota</taxon>
        <taxon>Pezizomycotina</taxon>
        <taxon>Sordariomycetes</taxon>
        <taxon>Xylariomycetidae</taxon>
        <taxon>Xylariales</taxon>
        <taxon>Diatrypaceae</taxon>
        <taxon>Eutypa</taxon>
    </lineage>
</organism>
<keyword evidence="2" id="KW-0812">Transmembrane</keyword>
<dbReference type="AlphaFoldDB" id="M7SRB4"/>
<dbReference type="KEGG" id="ela:UCREL1_5972"/>
<dbReference type="EMBL" id="KB706540">
    <property type="protein sequence ID" value="EMR67033.1"/>
    <property type="molecule type" value="Genomic_DNA"/>
</dbReference>
<accession>M7SRB4</accession>
<dbReference type="eggNOG" id="ENOG502SRKF">
    <property type="taxonomic scope" value="Eukaryota"/>
</dbReference>
<proteinExistence type="predicted"/>
<feature type="transmembrane region" description="Helical" evidence="2">
    <location>
        <begin position="214"/>
        <end position="237"/>
    </location>
</feature>
<protein>
    <submittedName>
        <fullName evidence="3">Uncharacterized protein</fullName>
    </submittedName>
</protein>
<feature type="region of interest" description="Disordered" evidence="1">
    <location>
        <begin position="178"/>
        <end position="206"/>
    </location>
</feature>